<comment type="caution">
    <text evidence="1">The sequence shown here is derived from an EMBL/GenBank/DDBJ whole genome shotgun (WGS) entry which is preliminary data.</text>
</comment>
<reference evidence="1" key="1">
    <citation type="submission" date="2009-10" db="EMBL/GenBank/DDBJ databases">
        <title>Diversity of trophic interactions inside an arsenic-rich microbial ecosystem.</title>
        <authorList>
            <person name="Bertin P.N."/>
            <person name="Heinrich-Salmeron A."/>
            <person name="Pelletier E."/>
            <person name="Goulhen-Chollet F."/>
            <person name="Arsene-Ploetze F."/>
            <person name="Gallien S."/>
            <person name="Calteau A."/>
            <person name="Vallenet D."/>
            <person name="Casiot C."/>
            <person name="Chane-Woon-Ming B."/>
            <person name="Giloteaux L."/>
            <person name="Barakat M."/>
            <person name="Bonnefoy V."/>
            <person name="Bruneel O."/>
            <person name="Chandler M."/>
            <person name="Cleiss J."/>
            <person name="Duran R."/>
            <person name="Elbaz-Poulichet F."/>
            <person name="Fonknechten N."/>
            <person name="Lauga B."/>
            <person name="Mornico D."/>
            <person name="Ortet P."/>
            <person name="Schaeffer C."/>
            <person name="Siguier P."/>
            <person name="Alexander Thil Smith A."/>
            <person name="Van Dorsselaer A."/>
            <person name="Weissenbach J."/>
            <person name="Medigue C."/>
            <person name="Le Paslier D."/>
        </authorList>
    </citation>
    <scope>NUCLEOTIDE SEQUENCE</scope>
</reference>
<accession>E6QA66</accession>
<name>E6QA66_9ZZZZ</name>
<evidence type="ECO:0000313" key="1">
    <source>
        <dbReference type="EMBL" id="CBI04092.1"/>
    </source>
</evidence>
<dbReference type="EMBL" id="CABP01000044">
    <property type="protein sequence ID" value="CBI04092.1"/>
    <property type="molecule type" value="Genomic_DNA"/>
</dbReference>
<gene>
    <name evidence="1" type="ORF">CARN5_2508</name>
</gene>
<sequence>MVPRAGLEPARHKPRDFKSQNAKNYNLMDTREIFVINVINELCCDISCAILAYP</sequence>
<organism evidence="1">
    <name type="scientific">mine drainage metagenome</name>
    <dbReference type="NCBI Taxonomy" id="410659"/>
    <lineage>
        <taxon>unclassified sequences</taxon>
        <taxon>metagenomes</taxon>
        <taxon>ecological metagenomes</taxon>
    </lineage>
</organism>
<dbReference type="AlphaFoldDB" id="E6QA66"/>
<protein>
    <submittedName>
        <fullName evidence="1">Uncharacterized protein</fullName>
    </submittedName>
</protein>
<proteinExistence type="predicted"/>